<protein>
    <submittedName>
        <fullName evidence="2">AAA+ ATPase domain-containing protein</fullName>
    </submittedName>
</protein>
<proteinExistence type="predicted"/>
<accession>A0ABR2V2B5</accession>
<gene>
    <name evidence="2" type="ORF">SUNI508_06355</name>
</gene>
<dbReference type="InterPro" id="IPR027417">
    <property type="entry name" value="P-loop_NTPase"/>
</dbReference>
<dbReference type="SMART" id="SM00382">
    <property type="entry name" value="AAA"/>
    <property type="match status" value="1"/>
</dbReference>
<dbReference type="PANTHER" id="PTHR46411:SF3">
    <property type="entry name" value="AAA+ ATPASE DOMAIN-CONTAINING PROTEIN"/>
    <property type="match status" value="1"/>
</dbReference>
<dbReference type="Pfam" id="PF00004">
    <property type="entry name" value="AAA"/>
    <property type="match status" value="1"/>
</dbReference>
<comment type="caution">
    <text evidence="2">The sequence shown here is derived from an EMBL/GenBank/DDBJ whole genome shotgun (WGS) entry which is preliminary data.</text>
</comment>
<feature type="domain" description="AAA+ ATPase" evidence="1">
    <location>
        <begin position="94"/>
        <end position="221"/>
    </location>
</feature>
<evidence type="ECO:0000313" key="3">
    <source>
        <dbReference type="Proteomes" id="UP001408356"/>
    </source>
</evidence>
<dbReference type="PANTHER" id="PTHR46411">
    <property type="entry name" value="FAMILY ATPASE, PUTATIVE-RELATED"/>
    <property type="match status" value="1"/>
</dbReference>
<dbReference type="Proteomes" id="UP001408356">
    <property type="component" value="Unassembled WGS sequence"/>
</dbReference>
<organism evidence="2 3">
    <name type="scientific">Seiridium unicorne</name>
    <dbReference type="NCBI Taxonomy" id="138068"/>
    <lineage>
        <taxon>Eukaryota</taxon>
        <taxon>Fungi</taxon>
        <taxon>Dikarya</taxon>
        <taxon>Ascomycota</taxon>
        <taxon>Pezizomycotina</taxon>
        <taxon>Sordariomycetes</taxon>
        <taxon>Xylariomycetidae</taxon>
        <taxon>Amphisphaeriales</taxon>
        <taxon>Sporocadaceae</taxon>
        <taxon>Seiridium</taxon>
    </lineage>
</organism>
<dbReference type="EMBL" id="JARVKF010000224">
    <property type="protein sequence ID" value="KAK9420615.1"/>
    <property type="molecule type" value="Genomic_DNA"/>
</dbReference>
<sequence length="301" mass="33202">MAYGAITSAQVNEREDDLRRLGRQFDTTHGMARFETLEKLTEEQCTIANSHVKGMDLKSKLWFLRDGDKDMALASVKHKQAAKVDVDFVDGKGRGLILLMLGPPGAGKTLTAEAVAEECHAPLYSMSAGDLGSSPSEVEKSLDNAFKCCALWGALSLLDEADVFLAARSVEGLERNELVSIFLRRLEHYQGVLFLTTDRIQTIDPAFQSRIDLIIPSEPLTSVARKDAWKNFIARTGGPDKFDLSEDDIEKLVNMNLNGREIKNLVKTALILNVEEGGKVGSSHVLKLANMRLRAQKILDS</sequence>
<name>A0ABR2V2B5_9PEZI</name>
<dbReference type="Gene3D" id="3.40.50.300">
    <property type="entry name" value="P-loop containing nucleotide triphosphate hydrolases"/>
    <property type="match status" value="1"/>
</dbReference>
<reference evidence="2 3" key="1">
    <citation type="journal article" date="2024" name="J. Plant Pathol.">
        <title>Sequence and assembly of the genome of Seiridium unicorne, isolate CBS 538.82, causal agent of cypress canker disease.</title>
        <authorList>
            <person name="Scali E."/>
            <person name="Rocca G.D."/>
            <person name="Danti R."/>
            <person name="Garbelotto M."/>
            <person name="Barberini S."/>
            <person name="Baroncelli R."/>
            <person name="Emiliani G."/>
        </authorList>
    </citation>
    <scope>NUCLEOTIDE SEQUENCE [LARGE SCALE GENOMIC DNA]</scope>
    <source>
        <strain evidence="2 3">BM-138-508</strain>
    </source>
</reference>
<evidence type="ECO:0000259" key="1">
    <source>
        <dbReference type="SMART" id="SM00382"/>
    </source>
</evidence>
<evidence type="ECO:0000313" key="2">
    <source>
        <dbReference type="EMBL" id="KAK9420615.1"/>
    </source>
</evidence>
<keyword evidence="3" id="KW-1185">Reference proteome</keyword>
<dbReference type="InterPro" id="IPR003593">
    <property type="entry name" value="AAA+_ATPase"/>
</dbReference>
<dbReference type="CDD" id="cd19481">
    <property type="entry name" value="RecA-like_protease"/>
    <property type="match status" value="1"/>
</dbReference>
<dbReference type="SUPFAM" id="SSF52540">
    <property type="entry name" value="P-loop containing nucleoside triphosphate hydrolases"/>
    <property type="match status" value="1"/>
</dbReference>
<dbReference type="InterPro" id="IPR003959">
    <property type="entry name" value="ATPase_AAA_core"/>
</dbReference>